<evidence type="ECO:0000256" key="6">
    <source>
        <dbReference type="ARBA" id="ARBA00022898"/>
    </source>
</evidence>
<keyword evidence="7" id="KW-0057">Aromatic amino acid biosynthesis</keyword>
<dbReference type="PANTHER" id="PTHR48077">
    <property type="entry name" value="TRYPTOPHAN SYNTHASE-RELATED"/>
    <property type="match status" value="1"/>
</dbReference>
<dbReference type="GO" id="GO:0005737">
    <property type="term" value="C:cytoplasm"/>
    <property type="evidence" value="ECO:0007669"/>
    <property type="project" value="TreeGrafter"/>
</dbReference>
<dbReference type="NCBIfam" id="TIGR00263">
    <property type="entry name" value="trpB"/>
    <property type="match status" value="1"/>
</dbReference>
<evidence type="ECO:0000256" key="2">
    <source>
        <dbReference type="ARBA" id="ARBA00004733"/>
    </source>
</evidence>
<reference evidence="11" key="1">
    <citation type="submission" date="2020-06" db="EMBL/GenBank/DDBJ databases">
        <authorList>
            <consortium name="Plant Systems Biology data submission"/>
        </authorList>
    </citation>
    <scope>NUCLEOTIDE SEQUENCE</scope>
    <source>
        <strain evidence="11">D6</strain>
    </source>
</reference>
<evidence type="ECO:0000256" key="1">
    <source>
        <dbReference type="ARBA" id="ARBA00001933"/>
    </source>
</evidence>
<comment type="caution">
    <text evidence="11">The sequence shown here is derived from an EMBL/GenBank/DDBJ whole genome shotgun (WGS) entry which is preliminary data.</text>
</comment>
<evidence type="ECO:0000313" key="12">
    <source>
        <dbReference type="Proteomes" id="UP001153069"/>
    </source>
</evidence>
<organism evidence="11 12">
    <name type="scientific">Seminavis robusta</name>
    <dbReference type="NCBI Taxonomy" id="568900"/>
    <lineage>
        <taxon>Eukaryota</taxon>
        <taxon>Sar</taxon>
        <taxon>Stramenopiles</taxon>
        <taxon>Ochrophyta</taxon>
        <taxon>Bacillariophyta</taxon>
        <taxon>Bacillariophyceae</taxon>
        <taxon>Bacillariophycidae</taxon>
        <taxon>Naviculales</taxon>
        <taxon>Naviculaceae</taxon>
        <taxon>Seminavis</taxon>
    </lineage>
</organism>
<dbReference type="EC" id="4.2.1.20" evidence="3"/>
<keyword evidence="4" id="KW-0028">Amino-acid biosynthesis</keyword>
<comment type="pathway">
    <text evidence="2">Amino-acid biosynthesis; L-tryptophan biosynthesis; L-tryptophan from chorismate: step 5/5.</text>
</comment>
<proteinExistence type="inferred from homology"/>
<evidence type="ECO:0000256" key="9">
    <source>
        <dbReference type="ARBA" id="ARBA00049047"/>
    </source>
</evidence>
<gene>
    <name evidence="11" type="ORF">SEMRO_56_G032950.1</name>
</gene>
<keyword evidence="5" id="KW-0822">Tryptophan biosynthesis</keyword>
<dbReference type="InterPro" id="IPR023026">
    <property type="entry name" value="Trp_synth_beta/beta-like"/>
</dbReference>
<evidence type="ECO:0000256" key="3">
    <source>
        <dbReference type="ARBA" id="ARBA00012043"/>
    </source>
</evidence>
<keyword evidence="8" id="KW-0456">Lyase</keyword>
<feature type="domain" description="Tryptophan synthase beta chain-like PALP" evidence="10">
    <location>
        <begin position="75"/>
        <end position="404"/>
    </location>
</feature>
<sequence>MSEEKKEDAHLDNSSALATSLPHPDGFFGADKTYGGAFVPPPLEPIMKNVAEEYEKAKIDPQFLADLANLRKTYIGRPSPIYHCQNLSKKLGGAQIYLKREDLNHTGSHKINHCLGEALLARQMGKTKLIAETGAGQHGVALATAAALMQMECEIHMGEIDIKKEWPNVRRMQILGAKVVPATHGGKSLKEAVDSAFQAYMGDPEHMLFAIGSTVGPHPFPMMVRDFQAIVGFEAKEQFQEIAGPGKAPDILLACVGGGCNSLGLFTAFLDDPNVKLIGVEPAGHGLDKGEGHHSATLTLGKPAVLHGMKCYTLLNSQGDPASVHSCASGLDYPGVGPEHSFLKDAARVQYETATDEEVIDAFFELSRSEGIIPALESAHALAYAMKIAKDMPEDKKLLVNMSGRGDKDLDYVCDLHGDQYGIGKEGIFAGPTKHSK</sequence>
<dbReference type="PROSITE" id="PS00168">
    <property type="entry name" value="TRP_SYNTHASE_BETA"/>
    <property type="match status" value="1"/>
</dbReference>
<evidence type="ECO:0000256" key="5">
    <source>
        <dbReference type="ARBA" id="ARBA00022822"/>
    </source>
</evidence>
<protein>
    <recommendedName>
        <fullName evidence="3">tryptophan synthase</fullName>
        <ecNumber evidence="3">4.2.1.20</ecNumber>
    </recommendedName>
</protein>
<evidence type="ECO:0000313" key="11">
    <source>
        <dbReference type="EMBL" id="CAB9499238.1"/>
    </source>
</evidence>
<dbReference type="HAMAP" id="MF_00133">
    <property type="entry name" value="Trp_synth_beta"/>
    <property type="match status" value="1"/>
</dbReference>
<dbReference type="GO" id="GO:0004834">
    <property type="term" value="F:tryptophan synthase activity"/>
    <property type="evidence" value="ECO:0007669"/>
    <property type="project" value="UniProtKB-EC"/>
</dbReference>
<name>A0A9N8H245_9STRA</name>
<dbReference type="InterPro" id="IPR001926">
    <property type="entry name" value="TrpB-like_PALP"/>
</dbReference>
<evidence type="ECO:0000256" key="8">
    <source>
        <dbReference type="ARBA" id="ARBA00023239"/>
    </source>
</evidence>
<dbReference type="PANTHER" id="PTHR48077:SF3">
    <property type="entry name" value="TRYPTOPHAN SYNTHASE"/>
    <property type="match status" value="1"/>
</dbReference>
<dbReference type="SUPFAM" id="SSF53686">
    <property type="entry name" value="Tryptophan synthase beta subunit-like PLP-dependent enzymes"/>
    <property type="match status" value="1"/>
</dbReference>
<dbReference type="Proteomes" id="UP001153069">
    <property type="component" value="Unassembled WGS sequence"/>
</dbReference>
<evidence type="ECO:0000256" key="7">
    <source>
        <dbReference type="ARBA" id="ARBA00023141"/>
    </source>
</evidence>
<accession>A0A9N8H245</accession>
<keyword evidence="6" id="KW-0663">Pyridoxal phosphate</keyword>
<dbReference type="PIRSF" id="PIRSF001413">
    <property type="entry name" value="Trp_syn_beta"/>
    <property type="match status" value="1"/>
</dbReference>
<dbReference type="InterPro" id="IPR006654">
    <property type="entry name" value="Trp_synth_beta"/>
</dbReference>
<dbReference type="EMBL" id="CAICTM010000055">
    <property type="protein sequence ID" value="CAB9499238.1"/>
    <property type="molecule type" value="Genomic_DNA"/>
</dbReference>
<dbReference type="AlphaFoldDB" id="A0A9N8H245"/>
<dbReference type="FunFam" id="3.40.50.1100:FF:000004">
    <property type="entry name" value="Tryptophan synthase beta chain"/>
    <property type="match status" value="1"/>
</dbReference>
<dbReference type="CDD" id="cd06446">
    <property type="entry name" value="Trp-synth_B"/>
    <property type="match status" value="1"/>
</dbReference>
<comment type="catalytic activity">
    <reaction evidence="9">
        <text>(1S,2R)-1-C-(indol-3-yl)glycerol 3-phosphate + L-serine = D-glyceraldehyde 3-phosphate + L-tryptophan + H2O</text>
        <dbReference type="Rhea" id="RHEA:10532"/>
        <dbReference type="ChEBI" id="CHEBI:15377"/>
        <dbReference type="ChEBI" id="CHEBI:33384"/>
        <dbReference type="ChEBI" id="CHEBI:57912"/>
        <dbReference type="ChEBI" id="CHEBI:58866"/>
        <dbReference type="ChEBI" id="CHEBI:59776"/>
        <dbReference type="EC" id="4.2.1.20"/>
    </reaction>
</comment>
<comment type="cofactor">
    <cofactor evidence="1">
        <name>pyridoxal 5'-phosphate</name>
        <dbReference type="ChEBI" id="CHEBI:597326"/>
    </cofactor>
</comment>
<dbReference type="InterPro" id="IPR036052">
    <property type="entry name" value="TrpB-like_PALP_sf"/>
</dbReference>
<evidence type="ECO:0000256" key="4">
    <source>
        <dbReference type="ARBA" id="ARBA00022605"/>
    </source>
</evidence>
<dbReference type="Pfam" id="PF00291">
    <property type="entry name" value="PALP"/>
    <property type="match status" value="1"/>
</dbReference>
<dbReference type="InterPro" id="IPR006653">
    <property type="entry name" value="Trp_synth_b_CS"/>
</dbReference>
<dbReference type="OrthoDB" id="1716816at2759"/>
<keyword evidence="12" id="KW-1185">Reference proteome</keyword>
<evidence type="ECO:0000259" key="10">
    <source>
        <dbReference type="Pfam" id="PF00291"/>
    </source>
</evidence>
<dbReference type="Gene3D" id="3.40.50.1100">
    <property type="match status" value="2"/>
</dbReference>